<reference evidence="4" key="1">
    <citation type="journal article" date="2019" name="Int. J. Syst. Evol. Microbiol.">
        <title>The Global Catalogue of Microorganisms (GCM) 10K type strain sequencing project: providing services to taxonomists for standard genome sequencing and annotation.</title>
        <authorList>
            <consortium name="The Broad Institute Genomics Platform"/>
            <consortium name="The Broad Institute Genome Sequencing Center for Infectious Disease"/>
            <person name="Wu L."/>
            <person name="Ma J."/>
        </authorList>
    </citation>
    <scope>NUCLEOTIDE SEQUENCE [LARGE SCALE GENOMIC DNA]</scope>
    <source>
        <strain evidence="4">JCM 16601</strain>
    </source>
</reference>
<dbReference type="InterPro" id="IPR050879">
    <property type="entry name" value="Acyltransferase_3"/>
</dbReference>
<sequence>MVLTEKYNKPGASYQFYTNRALKIYPAYWLNLILLIFWAVFVYHQHYPGTLDFYTKYAHPSLSTYIYLILANLLLIGLDWVFLLGINKSGQLYFTGYFNSSKPSVYNFAFNGAAWTIGVELAFYLIAPWLNKRKNYILLTIFLLSLGLRLWCYHLQDGPPWDYMFFPTQLIYFIGGMFSYRMYAKYIKNKASKALLYLFYGILLCVVLLYYQFFEENYAKQIVLFLCIALCIPFAFELTKKSRIDRFLGNLSYPIYIGQSLIIKIVSAKRFPKLIDVGFTAVIIVIVYALIVQWLLNSPIEKYRAKRIKNFNAKTGENTPVIPNLPLS</sequence>
<dbReference type="EMBL" id="BAAAZC010000019">
    <property type="protein sequence ID" value="GAA3975346.1"/>
    <property type="molecule type" value="Genomic_DNA"/>
</dbReference>
<feature type="transmembrane region" description="Helical" evidence="1">
    <location>
        <begin position="106"/>
        <end position="127"/>
    </location>
</feature>
<evidence type="ECO:0000313" key="3">
    <source>
        <dbReference type="EMBL" id="GAA3975346.1"/>
    </source>
</evidence>
<dbReference type="Pfam" id="PF01757">
    <property type="entry name" value="Acyl_transf_3"/>
    <property type="match status" value="1"/>
</dbReference>
<comment type="caution">
    <text evidence="3">The sequence shown here is derived from an EMBL/GenBank/DDBJ whole genome shotgun (WGS) entry which is preliminary data.</text>
</comment>
<proteinExistence type="predicted"/>
<feature type="transmembrane region" description="Helical" evidence="1">
    <location>
        <begin position="134"/>
        <end position="151"/>
    </location>
</feature>
<feature type="transmembrane region" description="Helical" evidence="1">
    <location>
        <begin position="27"/>
        <end position="44"/>
    </location>
</feature>
<keyword evidence="1" id="KW-1133">Transmembrane helix</keyword>
<feature type="transmembrane region" description="Helical" evidence="1">
    <location>
        <begin position="274"/>
        <end position="296"/>
    </location>
</feature>
<feature type="domain" description="Acyltransferase 3" evidence="2">
    <location>
        <begin position="8"/>
        <end position="296"/>
    </location>
</feature>
<evidence type="ECO:0000313" key="4">
    <source>
        <dbReference type="Proteomes" id="UP001500742"/>
    </source>
</evidence>
<dbReference type="InterPro" id="IPR002656">
    <property type="entry name" value="Acyl_transf_3_dom"/>
</dbReference>
<keyword evidence="4" id="KW-1185">Reference proteome</keyword>
<feature type="transmembrane region" description="Helical" evidence="1">
    <location>
        <begin position="163"/>
        <end position="183"/>
    </location>
</feature>
<feature type="transmembrane region" description="Helical" evidence="1">
    <location>
        <begin position="65"/>
        <end position="86"/>
    </location>
</feature>
<evidence type="ECO:0000256" key="1">
    <source>
        <dbReference type="SAM" id="Phobius"/>
    </source>
</evidence>
<feature type="transmembrane region" description="Helical" evidence="1">
    <location>
        <begin position="218"/>
        <end position="236"/>
    </location>
</feature>
<feature type="transmembrane region" description="Helical" evidence="1">
    <location>
        <begin position="248"/>
        <end position="268"/>
    </location>
</feature>
<feature type="transmembrane region" description="Helical" evidence="1">
    <location>
        <begin position="195"/>
        <end position="212"/>
    </location>
</feature>
<keyword evidence="1" id="KW-0472">Membrane</keyword>
<organism evidence="3 4">
    <name type="scientific">Mucilaginibacter dorajii</name>
    <dbReference type="NCBI Taxonomy" id="692994"/>
    <lineage>
        <taxon>Bacteria</taxon>
        <taxon>Pseudomonadati</taxon>
        <taxon>Bacteroidota</taxon>
        <taxon>Sphingobacteriia</taxon>
        <taxon>Sphingobacteriales</taxon>
        <taxon>Sphingobacteriaceae</taxon>
        <taxon>Mucilaginibacter</taxon>
    </lineage>
</organism>
<dbReference type="PANTHER" id="PTHR23028:SF53">
    <property type="entry name" value="ACYL_TRANSF_3 DOMAIN-CONTAINING PROTEIN"/>
    <property type="match status" value="1"/>
</dbReference>
<dbReference type="Proteomes" id="UP001500742">
    <property type="component" value="Unassembled WGS sequence"/>
</dbReference>
<accession>A0ABP7Q2X9</accession>
<evidence type="ECO:0000259" key="2">
    <source>
        <dbReference type="Pfam" id="PF01757"/>
    </source>
</evidence>
<keyword evidence="1" id="KW-0812">Transmembrane</keyword>
<dbReference type="PANTHER" id="PTHR23028">
    <property type="entry name" value="ACETYLTRANSFERASE"/>
    <property type="match status" value="1"/>
</dbReference>
<protein>
    <recommendedName>
        <fullName evidence="2">Acyltransferase 3 domain-containing protein</fullName>
    </recommendedName>
</protein>
<name>A0ABP7Q2X9_9SPHI</name>
<gene>
    <name evidence="3" type="ORF">GCM10022210_27250</name>
</gene>